<accession>G3Q7G6</accession>
<sequence>MVTTPSLFLSIFCWRRGEGHDEKQCHGYCDRHLSRRVTCLKEHLYMLTWRVFFEDWVRAFSHHVVDGLHDVQHLLQRTGKRGQSTGMKCKLILHLPPTGSNANILVFHMPHIWSQRRLQLLCCL</sequence>
<reference evidence="1" key="1">
    <citation type="submission" date="2006-01" db="EMBL/GenBank/DDBJ databases">
        <authorList>
            <person name="Lindblad-Toh K."/>
            <person name="Mauceli E."/>
            <person name="Grabherr M."/>
            <person name="Chang J.L."/>
            <person name="Lander E.S."/>
        </authorList>
    </citation>
    <scope>NUCLEOTIDE SEQUENCE [LARGE SCALE GENOMIC DNA]</scope>
</reference>
<name>G3Q7G6_GASAC</name>
<dbReference type="Bgee" id="ENSGACG00000019539">
    <property type="expression patterns" value="Expressed in mesonephros"/>
</dbReference>
<reference evidence="1" key="2">
    <citation type="submission" date="2024-04" db="UniProtKB">
        <authorList>
            <consortium name="Ensembl"/>
        </authorList>
    </citation>
    <scope>IDENTIFICATION</scope>
</reference>
<organism evidence="1">
    <name type="scientific">Gasterosteus aculeatus</name>
    <name type="common">Three-spined stickleback</name>
    <dbReference type="NCBI Taxonomy" id="69293"/>
    <lineage>
        <taxon>Eukaryota</taxon>
        <taxon>Metazoa</taxon>
        <taxon>Chordata</taxon>
        <taxon>Craniata</taxon>
        <taxon>Vertebrata</taxon>
        <taxon>Euteleostomi</taxon>
        <taxon>Actinopterygii</taxon>
        <taxon>Neopterygii</taxon>
        <taxon>Teleostei</taxon>
        <taxon>Neoteleostei</taxon>
        <taxon>Acanthomorphata</taxon>
        <taxon>Eupercaria</taxon>
        <taxon>Perciformes</taxon>
        <taxon>Cottioidei</taxon>
        <taxon>Gasterosteales</taxon>
        <taxon>Gasterosteidae</taxon>
        <taxon>Gasterosteus</taxon>
    </lineage>
</organism>
<dbReference type="eggNOG" id="ENOG502T24V">
    <property type="taxonomic scope" value="Eukaryota"/>
</dbReference>
<dbReference type="InParanoid" id="G3Q7G6"/>
<protein>
    <submittedName>
        <fullName evidence="1">Uncharacterized protein</fullName>
    </submittedName>
</protein>
<dbReference type="Ensembl" id="ENSGACT00000025877.1">
    <property type="protein sequence ID" value="ENSGACP00000025826.1"/>
    <property type="gene ID" value="ENSGACG00000019539.1"/>
</dbReference>
<evidence type="ECO:0000313" key="1">
    <source>
        <dbReference type="Ensembl" id="ENSGACP00000025826.1"/>
    </source>
</evidence>
<proteinExistence type="predicted"/>
<dbReference type="AlphaFoldDB" id="G3Q7G6"/>